<dbReference type="PANTHER" id="PTHR38692">
    <property type="entry name" value="PROTEIN SMG"/>
    <property type="match status" value="1"/>
</dbReference>
<protein>
    <recommendedName>
        <fullName evidence="1">Protein Smg homolog</fullName>
    </recommendedName>
</protein>
<dbReference type="EMBL" id="QGGU01000012">
    <property type="protein sequence ID" value="PWK46813.1"/>
    <property type="molecule type" value="Genomic_DNA"/>
</dbReference>
<keyword evidence="3" id="KW-1185">Reference proteome</keyword>
<dbReference type="PANTHER" id="PTHR38692:SF1">
    <property type="entry name" value="PROTEIN SMG"/>
    <property type="match status" value="1"/>
</dbReference>
<organism evidence="2 3">
    <name type="scientific">Pleionea mediterranea</name>
    <dbReference type="NCBI Taxonomy" id="523701"/>
    <lineage>
        <taxon>Bacteria</taxon>
        <taxon>Pseudomonadati</taxon>
        <taxon>Pseudomonadota</taxon>
        <taxon>Gammaproteobacteria</taxon>
        <taxon>Oceanospirillales</taxon>
        <taxon>Pleioneaceae</taxon>
        <taxon>Pleionea</taxon>
    </lineage>
</organism>
<comment type="similarity">
    <text evidence="1">Belongs to the Smg family.</text>
</comment>
<name>A0A316FEN9_9GAMM</name>
<sequence>MKNDVLDVLMYIFERFQDQEYVVIEEATKLASELTEVGFSDVEIDSALEWIDGLVELRESADKDPDEVSTPVFSNRLFCEPECKAISLKARGFIYHMEHLGVLDATTRELVIERIMALNMDNVDVEQVKWITMMVLFNLPGRESACAWFENMDDHIH</sequence>
<dbReference type="Proteomes" id="UP000245790">
    <property type="component" value="Unassembled WGS sequence"/>
</dbReference>
<gene>
    <name evidence="1" type="primary">smg</name>
    <name evidence="2" type="ORF">C8D97_11249</name>
</gene>
<reference evidence="2 3" key="1">
    <citation type="submission" date="2018-05" db="EMBL/GenBank/DDBJ databases">
        <title>Genomic Encyclopedia of Type Strains, Phase IV (KMG-IV): sequencing the most valuable type-strain genomes for metagenomic binning, comparative biology and taxonomic classification.</title>
        <authorList>
            <person name="Goeker M."/>
        </authorList>
    </citation>
    <scope>NUCLEOTIDE SEQUENCE [LARGE SCALE GENOMIC DNA]</scope>
    <source>
        <strain evidence="2 3">DSM 25350</strain>
    </source>
</reference>
<dbReference type="Pfam" id="PF04361">
    <property type="entry name" value="DUF494"/>
    <property type="match status" value="1"/>
</dbReference>
<evidence type="ECO:0000313" key="3">
    <source>
        <dbReference type="Proteomes" id="UP000245790"/>
    </source>
</evidence>
<comment type="caution">
    <text evidence="2">The sequence shown here is derived from an EMBL/GenBank/DDBJ whole genome shotgun (WGS) entry which is preliminary data.</text>
</comment>
<evidence type="ECO:0000313" key="2">
    <source>
        <dbReference type="EMBL" id="PWK46813.1"/>
    </source>
</evidence>
<dbReference type="AlphaFoldDB" id="A0A316FEN9"/>
<accession>A0A316FEN9</accession>
<dbReference type="HAMAP" id="MF_00598">
    <property type="entry name" value="Smg"/>
    <property type="match status" value="1"/>
</dbReference>
<dbReference type="OrthoDB" id="9788984at2"/>
<dbReference type="RefSeq" id="WP_109764684.1">
    <property type="nucleotide sequence ID" value="NZ_QGGU01000012.1"/>
</dbReference>
<proteinExistence type="inferred from homology"/>
<dbReference type="InterPro" id="IPR007456">
    <property type="entry name" value="Smg"/>
</dbReference>
<evidence type="ECO:0000256" key="1">
    <source>
        <dbReference type="HAMAP-Rule" id="MF_00598"/>
    </source>
</evidence>